<dbReference type="EMBL" id="OU892279">
    <property type="protein sequence ID" value="CAG9765761.1"/>
    <property type="molecule type" value="Genomic_DNA"/>
</dbReference>
<dbReference type="OrthoDB" id="6782847at2759"/>
<proteinExistence type="predicted"/>
<evidence type="ECO:0000256" key="1">
    <source>
        <dbReference type="SAM" id="MobiDB-lite"/>
    </source>
</evidence>
<evidence type="ECO:0000313" key="2">
    <source>
        <dbReference type="EMBL" id="CAG9765761.1"/>
    </source>
</evidence>
<gene>
    <name evidence="2" type="ORF">CEUTPL_LOCUS6364</name>
</gene>
<name>A0A9N9MJY0_9CUCU</name>
<dbReference type="Proteomes" id="UP001152799">
    <property type="component" value="Chromosome 3"/>
</dbReference>
<feature type="region of interest" description="Disordered" evidence="1">
    <location>
        <begin position="890"/>
        <end position="915"/>
    </location>
</feature>
<dbReference type="AlphaFoldDB" id="A0A9N9MJY0"/>
<accession>A0A9N9MJY0</accession>
<evidence type="ECO:0000313" key="3">
    <source>
        <dbReference type="Proteomes" id="UP001152799"/>
    </source>
</evidence>
<sequence>MESQDTLQNLNLDFKVGLFEEFQGATKLEVPVYLQNLLIANGLDSEILLKDITDSDIAICEEYCRTVLHKNIPQHEYKNFYGPIYCYDPSNYQMVLDHKKIIFLMKDFFQNKNRTTEDKSTMTECAINSNYYLPSKSSSDAGAIQNKIKKLDIDLTQENKHIFAVIRKWVEIQRSGANLGNLNFLNNIKVCASKDTHDEDKMMCIITCFCRTSIKILKVRKSINAQPRWIYTNFYTHFKRKHSGVDPKLPYSTKDIQNESREGSSGELSEVPEEVPIKKSSTSIKNYFIKLDEPTTLATTCVKNPNSSSMTGYSASRNFFKSDEASDKAHTNFDNCYEKSKCRKMNSRINLIQSTKLKRFIPVIESDPRTDFHLIQEPVEISPNGLSTIVSTTSATSSATSDEHIKLLAAKISGNTENLLSEQSSEDFSPSKWATCKYSREERSRRKREKCHDNQTLLTNFYPILQEIHSVIDANINNNPNIVDMLNDTVNIINLQDENTSSNSSITQIEKIVKTALEDALNDAKNLEMEVTENDRYSLDIKESKNLIDNSRISTNLDLDHDLDLNLDEPTDSEIDAEISRHQDEPENNLQKQISLNDFMLDTDADTEDKEVCVKEDAINLKDFSYKNMKITENSPFIKINLPQNKSAVIKKSSYCWLLSDNNGKVSSDRLKRFIFKWKSEDENSVNDSKYHTLDDTVNVIDSDTEDETYNNANDIVYDDSTDTETFSDLETEKDAIEDTVEIYDETVVADVENMHIDCDCYYAVFYDEDWFIGKVLEKIKDKFKITFLKKEHNKFVWPEKEDIAKVEQKYIFYGPITLSGSDLGSDPFQLKRVDFLNIKHKIRNQNEKTAKSTKRERIIGELDLDDNEGGVSSDDSIADPLWEYFDESPIVSQESSGDESDQNVSEEFEGRRRR</sequence>
<organism evidence="2 3">
    <name type="scientific">Ceutorhynchus assimilis</name>
    <name type="common">cabbage seed weevil</name>
    <dbReference type="NCBI Taxonomy" id="467358"/>
    <lineage>
        <taxon>Eukaryota</taxon>
        <taxon>Metazoa</taxon>
        <taxon>Ecdysozoa</taxon>
        <taxon>Arthropoda</taxon>
        <taxon>Hexapoda</taxon>
        <taxon>Insecta</taxon>
        <taxon>Pterygota</taxon>
        <taxon>Neoptera</taxon>
        <taxon>Endopterygota</taxon>
        <taxon>Coleoptera</taxon>
        <taxon>Polyphaga</taxon>
        <taxon>Cucujiformia</taxon>
        <taxon>Curculionidae</taxon>
        <taxon>Ceutorhynchinae</taxon>
        <taxon>Ceutorhynchus</taxon>
    </lineage>
</organism>
<feature type="region of interest" description="Disordered" evidence="1">
    <location>
        <begin position="246"/>
        <end position="275"/>
    </location>
</feature>
<protein>
    <submittedName>
        <fullName evidence="2">Uncharacterized protein</fullName>
    </submittedName>
</protein>
<reference evidence="2" key="1">
    <citation type="submission" date="2022-01" db="EMBL/GenBank/DDBJ databases">
        <authorList>
            <person name="King R."/>
        </authorList>
    </citation>
    <scope>NUCLEOTIDE SEQUENCE</scope>
</reference>
<keyword evidence="3" id="KW-1185">Reference proteome</keyword>
<feature type="compositionally biased region" description="Acidic residues" evidence="1">
    <location>
        <begin position="897"/>
        <end position="908"/>
    </location>
</feature>